<evidence type="ECO:0000313" key="2">
    <source>
        <dbReference type="EMBL" id="TKR67675.1"/>
    </source>
</evidence>
<evidence type="ECO:0000256" key="1">
    <source>
        <dbReference type="SAM" id="Phobius"/>
    </source>
</evidence>
<name>A0A4V5ZZJ7_STECR</name>
<protein>
    <submittedName>
        <fullName evidence="2">Uncharacterized protein</fullName>
    </submittedName>
</protein>
<keyword evidence="1" id="KW-1133">Transmembrane helix</keyword>
<comment type="caution">
    <text evidence="2">The sequence shown here is derived from an EMBL/GenBank/DDBJ whole genome shotgun (WGS) entry which is preliminary data.</text>
</comment>
<feature type="transmembrane region" description="Helical" evidence="1">
    <location>
        <begin position="27"/>
        <end position="50"/>
    </location>
</feature>
<sequence>MHFSVFPVVLHPSWSLSSEFRFFSRAFSVYFLLQRPFLTGTLILVVHLLLSPSSPEILSRRVRRRVLRLRH</sequence>
<organism evidence="2 3">
    <name type="scientific">Steinernema carpocapsae</name>
    <name type="common">Entomopathogenic nematode</name>
    <dbReference type="NCBI Taxonomy" id="34508"/>
    <lineage>
        <taxon>Eukaryota</taxon>
        <taxon>Metazoa</taxon>
        <taxon>Ecdysozoa</taxon>
        <taxon>Nematoda</taxon>
        <taxon>Chromadorea</taxon>
        <taxon>Rhabditida</taxon>
        <taxon>Tylenchina</taxon>
        <taxon>Panagrolaimomorpha</taxon>
        <taxon>Strongyloidoidea</taxon>
        <taxon>Steinernematidae</taxon>
        <taxon>Steinernema</taxon>
    </lineage>
</organism>
<accession>A0A4V5ZZJ7</accession>
<reference evidence="2 3" key="2">
    <citation type="journal article" date="2019" name="G3 (Bethesda)">
        <title>Hybrid Assembly of the Genome of the Entomopathogenic Nematode Steinernema carpocapsae Identifies the X-Chromosome.</title>
        <authorList>
            <person name="Serra L."/>
            <person name="Macchietto M."/>
            <person name="Macias-Munoz A."/>
            <person name="McGill C.J."/>
            <person name="Rodriguez I.M."/>
            <person name="Rodriguez B."/>
            <person name="Murad R."/>
            <person name="Mortazavi A."/>
        </authorList>
    </citation>
    <scope>NUCLEOTIDE SEQUENCE [LARGE SCALE GENOMIC DNA]</scope>
    <source>
        <strain evidence="2 3">ALL</strain>
    </source>
</reference>
<reference evidence="2 3" key="1">
    <citation type="journal article" date="2015" name="Genome Biol.">
        <title>Comparative genomics of Steinernema reveals deeply conserved gene regulatory networks.</title>
        <authorList>
            <person name="Dillman A.R."/>
            <person name="Macchietto M."/>
            <person name="Porter C.F."/>
            <person name="Rogers A."/>
            <person name="Williams B."/>
            <person name="Antoshechkin I."/>
            <person name="Lee M.M."/>
            <person name="Goodwin Z."/>
            <person name="Lu X."/>
            <person name="Lewis E.E."/>
            <person name="Goodrich-Blair H."/>
            <person name="Stock S.P."/>
            <person name="Adams B.J."/>
            <person name="Sternberg P.W."/>
            <person name="Mortazavi A."/>
        </authorList>
    </citation>
    <scope>NUCLEOTIDE SEQUENCE [LARGE SCALE GENOMIC DNA]</scope>
    <source>
        <strain evidence="2 3">ALL</strain>
    </source>
</reference>
<keyword evidence="1" id="KW-0472">Membrane</keyword>
<keyword evidence="3" id="KW-1185">Reference proteome</keyword>
<gene>
    <name evidence="2" type="ORF">L596_023790</name>
</gene>
<proteinExistence type="predicted"/>
<dbReference type="EMBL" id="AZBU02000008">
    <property type="protein sequence ID" value="TKR67675.1"/>
    <property type="molecule type" value="Genomic_DNA"/>
</dbReference>
<dbReference type="AlphaFoldDB" id="A0A4V5ZZJ7"/>
<evidence type="ECO:0000313" key="3">
    <source>
        <dbReference type="Proteomes" id="UP000298663"/>
    </source>
</evidence>
<dbReference type="Proteomes" id="UP000298663">
    <property type="component" value="Unassembled WGS sequence"/>
</dbReference>
<keyword evidence="1" id="KW-0812">Transmembrane</keyword>